<reference evidence="2" key="2">
    <citation type="journal article" date="2021" name="PeerJ">
        <title>Extensive microbial diversity within the chicken gut microbiome revealed by metagenomics and culture.</title>
        <authorList>
            <person name="Gilroy R."/>
            <person name="Ravi A."/>
            <person name="Getino M."/>
            <person name="Pursley I."/>
            <person name="Horton D.L."/>
            <person name="Alikhan N.F."/>
            <person name="Baker D."/>
            <person name="Gharbi K."/>
            <person name="Hall N."/>
            <person name="Watson M."/>
            <person name="Adriaenssens E.M."/>
            <person name="Foster-Nyarko E."/>
            <person name="Jarju S."/>
            <person name="Secka A."/>
            <person name="Antonio M."/>
            <person name="Oren A."/>
            <person name="Chaudhuri R.R."/>
            <person name="La Ragione R."/>
            <person name="Hildebrand F."/>
            <person name="Pallen M.J."/>
        </authorList>
    </citation>
    <scope>NUCLEOTIDE SEQUENCE</scope>
    <source>
        <strain evidence="2">CHK195-11698</strain>
    </source>
</reference>
<dbReference type="EMBL" id="DVMJ01000080">
    <property type="protein sequence ID" value="HIU14300.1"/>
    <property type="molecule type" value="Genomic_DNA"/>
</dbReference>
<evidence type="ECO:0000313" key="3">
    <source>
        <dbReference type="Proteomes" id="UP000824175"/>
    </source>
</evidence>
<protein>
    <submittedName>
        <fullName evidence="2">Uncharacterized protein</fullName>
    </submittedName>
</protein>
<accession>A0A9D1HPA6</accession>
<keyword evidence="1" id="KW-1133">Transmembrane helix</keyword>
<sequence>MDLLQMILIVLVVVIVAAVGYYIYTIMSFRKLILFESELKKHPSDEKVKEYMQRYAHTFVPKNPQVLESRAKVYRVIKQSDAVSYETKKALREFLEKRNVNTLTTSKQAKERLEDMKELSESDE</sequence>
<keyword evidence="1" id="KW-0472">Membrane</keyword>
<dbReference type="Proteomes" id="UP000824175">
    <property type="component" value="Unassembled WGS sequence"/>
</dbReference>
<proteinExistence type="predicted"/>
<keyword evidence="1" id="KW-0812">Transmembrane</keyword>
<reference evidence="2" key="1">
    <citation type="submission" date="2020-10" db="EMBL/GenBank/DDBJ databases">
        <authorList>
            <person name="Gilroy R."/>
        </authorList>
    </citation>
    <scope>NUCLEOTIDE SEQUENCE</scope>
    <source>
        <strain evidence="2">CHK195-11698</strain>
    </source>
</reference>
<comment type="caution">
    <text evidence="2">The sequence shown here is derived from an EMBL/GenBank/DDBJ whole genome shotgun (WGS) entry which is preliminary data.</text>
</comment>
<evidence type="ECO:0000313" key="2">
    <source>
        <dbReference type="EMBL" id="HIU14300.1"/>
    </source>
</evidence>
<dbReference type="AlphaFoldDB" id="A0A9D1HPA6"/>
<name>A0A9D1HPA6_9FIRM</name>
<feature type="transmembrane region" description="Helical" evidence="1">
    <location>
        <begin position="6"/>
        <end position="24"/>
    </location>
</feature>
<gene>
    <name evidence="2" type="ORF">IAD15_09555</name>
</gene>
<organism evidence="2 3">
    <name type="scientific">Candidatus Fimiplasma intestinipullorum</name>
    <dbReference type="NCBI Taxonomy" id="2840825"/>
    <lineage>
        <taxon>Bacteria</taxon>
        <taxon>Bacillati</taxon>
        <taxon>Bacillota</taxon>
        <taxon>Clostridia</taxon>
        <taxon>Eubacteriales</taxon>
        <taxon>Candidatus Fimiplasma</taxon>
    </lineage>
</organism>
<evidence type="ECO:0000256" key="1">
    <source>
        <dbReference type="SAM" id="Phobius"/>
    </source>
</evidence>